<name>A0A8S0RP04_OLEEU</name>
<evidence type="ECO:0000256" key="2">
    <source>
        <dbReference type="SAM" id="Phobius"/>
    </source>
</evidence>
<protein>
    <submittedName>
        <fullName evidence="3">Uncharacterized protein LOC111374814 isoform X1</fullName>
    </submittedName>
</protein>
<feature type="transmembrane region" description="Helical" evidence="2">
    <location>
        <begin position="86"/>
        <end position="105"/>
    </location>
</feature>
<keyword evidence="2" id="KW-0812">Transmembrane</keyword>
<dbReference type="EMBL" id="CACTIH010003659">
    <property type="protein sequence ID" value="CAA2980964.1"/>
    <property type="molecule type" value="Genomic_DNA"/>
</dbReference>
<dbReference type="OrthoDB" id="2021107at2759"/>
<gene>
    <name evidence="3" type="ORF">OLEA9_A042602</name>
</gene>
<organism evidence="3 4">
    <name type="scientific">Olea europaea subsp. europaea</name>
    <dbReference type="NCBI Taxonomy" id="158383"/>
    <lineage>
        <taxon>Eukaryota</taxon>
        <taxon>Viridiplantae</taxon>
        <taxon>Streptophyta</taxon>
        <taxon>Embryophyta</taxon>
        <taxon>Tracheophyta</taxon>
        <taxon>Spermatophyta</taxon>
        <taxon>Magnoliopsida</taxon>
        <taxon>eudicotyledons</taxon>
        <taxon>Gunneridae</taxon>
        <taxon>Pentapetalae</taxon>
        <taxon>asterids</taxon>
        <taxon>lamiids</taxon>
        <taxon>Lamiales</taxon>
        <taxon>Oleaceae</taxon>
        <taxon>Oleeae</taxon>
        <taxon>Olea</taxon>
    </lineage>
</organism>
<feature type="region of interest" description="Disordered" evidence="1">
    <location>
        <begin position="171"/>
        <end position="223"/>
    </location>
</feature>
<dbReference type="AlphaFoldDB" id="A0A8S0RP04"/>
<sequence length="223" mass="25347">MRTKFLHGRYIWNRVPFLNRPFCSSPHKNFSNKPATISSNGNESSSSSSLSQYSEQYKALNNLDFMTASKILFTDQPKKKKFGLDFHLVQLFFVCLPSLAVYLVAQYARSEMKKMDAELELKKQAEFEAQAKEMELKKAEEGAADPVLREVRERLNKLEERVKEIVVESKKQLDDAQIDASKIQRGLEADKSSEVTTRTSTERKTSEPVPSTPSPGAQHKSHS</sequence>
<keyword evidence="2" id="KW-1133">Transmembrane helix</keyword>
<dbReference type="PANTHER" id="PTHR36339:SF2">
    <property type="entry name" value="F23A5.5"/>
    <property type="match status" value="1"/>
</dbReference>
<proteinExistence type="predicted"/>
<evidence type="ECO:0000256" key="1">
    <source>
        <dbReference type="SAM" id="MobiDB-lite"/>
    </source>
</evidence>
<dbReference type="Gramene" id="OE9A042602T1">
    <property type="protein sequence ID" value="OE9A042602C1"/>
    <property type="gene ID" value="OE9A042602"/>
</dbReference>
<dbReference type="Proteomes" id="UP000594638">
    <property type="component" value="Unassembled WGS sequence"/>
</dbReference>
<keyword evidence="4" id="KW-1185">Reference proteome</keyword>
<accession>A0A8S0RP04</accession>
<reference evidence="3 4" key="1">
    <citation type="submission" date="2019-12" db="EMBL/GenBank/DDBJ databases">
        <authorList>
            <person name="Alioto T."/>
            <person name="Alioto T."/>
            <person name="Gomez Garrido J."/>
        </authorList>
    </citation>
    <scope>NUCLEOTIDE SEQUENCE [LARGE SCALE GENOMIC DNA]</scope>
</reference>
<comment type="caution">
    <text evidence="3">The sequence shown here is derived from an EMBL/GenBank/DDBJ whole genome shotgun (WGS) entry which is preliminary data.</text>
</comment>
<keyword evidence="2" id="KW-0472">Membrane</keyword>
<dbReference type="PANTHER" id="PTHR36339">
    <property type="entry name" value="F23A5.5"/>
    <property type="match status" value="1"/>
</dbReference>
<evidence type="ECO:0000313" key="4">
    <source>
        <dbReference type="Proteomes" id="UP000594638"/>
    </source>
</evidence>
<dbReference type="Gramene" id="OE9A042602T2">
    <property type="protein sequence ID" value="OE9A042602C2"/>
    <property type="gene ID" value="OE9A042602"/>
</dbReference>
<evidence type="ECO:0000313" key="3">
    <source>
        <dbReference type="EMBL" id="CAA2980964.1"/>
    </source>
</evidence>